<protein>
    <recommendedName>
        <fullName evidence="4">Prepilin-type N-terminal cleavage/methylation domain-containing protein</fullName>
    </recommendedName>
</protein>
<name>A0ABP3WEP8_9GAMM</name>
<evidence type="ECO:0000256" key="1">
    <source>
        <dbReference type="SAM" id="Phobius"/>
    </source>
</evidence>
<organism evidence="2 3">
    <name type="scientific">Colwellia asteriadis</name>
    <dbReference type="NCBI Taxonomy" id="517723"/>
    <lineage>
        <taxon>Bacteria</taxon>
        <taxon>Pseudomonadati</taxon>
        <taxon>Pseudomonadota</taxon>
        <taxon>Gammaproteobacteria</taxon>
        <taxon>Alteromonadales</taxon>
        <taxon>Colwelliaceae</taxon>
        <taxon>Colwellia</taxon>
    </lineage>
</organism>
<evidence type="ECO:0000313" key="3">
    <source>
        <dbReference type="Proteomes" id="UP001500021"/>
    </source>
</evidence>
<keyword evidence="1" id="KW-0472">Membrane</keyword>
<gene>
    <name evidence="2" type="ORF">GCM10009111_13140</name>
</gene>
<dbReference type="Pfam" id="PF07963">
    <property type="entry name" value="N_methyl"/>
    <property type="match status" value="1"/>
</dbReference>
<dbReference type="EMBL" id="BAAAFA010000004">
    <property type="protein sequence ID" value="GAA0815192.1"/>
    <property type="molecule type" value="Genomic_DNA"/>
</dbReference>
<keyword evidence="1" id="KW-0812">Transmembrane</keyword>
<reference evidence="3" key="1">
    <citation type="journal article" date="2019" name="Int. J. Syst. Evol. Microbiol.">
        <title>The Global Catalogue of Microorganisms (GCM) 10K type strain sequencing project: providing services to taxonomists for standard genome sequencing and annotation.</title>
        <authorList>
            <consortium name="The Broad Institute Genomics Platform"/>
            <consortium name="The Broad Institute Genome Sequencing Center for Infectious Disease"/>
            <person name="Wu L."/>
            <person name="Ma J."/>
        </authorList>
    </citation>
    <scope>NUCLEOTIDE SEQUENCE [LARGE SCALE GENOMIC DNA]</scope>
    <source>
        <strain evidence="3">JCM 15608</strain>
    </source>
</reference>
<dbReference type="PROSITE" id="PS00409">
    <property type="entry name" value="PROKAR_NTER_METHYL"/>
    <property type="match status" value="1"/>
</dbReference>
<evidence type="ECO:0008006" key="4">
    <source>
        <dbReference type="Google" id="ProtNLM"/>
    </source>
</evidence>
<evidence type="ECO:0000313" key="2">
    <source>
        <dbReference type="EMBL" id="GAA0815192.1"/>
    </source>
</evidence>
<proteinExistence type="predicted"/>
<dbReference type="Proteomes" id="UP001500021">
    <property type="component" value="Unassembled WGS sequence"/>
</dbReference>
<dbReference type="InterPro" id="IPR012902">
    <property type="entry name" value="N_methyl_site"/>
</dbReference>
<dbReference type="RefSeq" id="WP_343816464.1">
    <property type="nucleotide sequence ID" value="NZ_BAAAFA010000004.1"/>
</dbReference>
<feature type="transmembrane region" description="Helical" evidence="1">
    <location>
        <begin position="12"/>
        <end position="33"/>
    </location>
</feature>
<comment type="caution">
    <text evidence="2">The sequence shown here is derived from an EMBL/GenBank/DDBJ whole genome shotgun (WGS) entry which is preliminary data.</text>
</comment>
<dbReference type="InterPro" id="IPR045584">
    <property type="entry name" value="Pilin-like"/>
</dbReference>
<keyword evidence="1" id="KW-1133">Transmembrane helix</keyword>
<keyword evidence="3" id="KW-1185">Reference proteome</keyword>
<accession>A0ABP3WEP8</accession>
<sequence length="230" mass="26644">MIKCKGYTLIEVLVSMVIFSILITLAVSSYRYFFSATASKNSQAHALSLLSQRKIINTSIKALEPYYYVDYDNKSRLFFLGEKERLSFVSYNPSYLNEPLTISTLFLAESGNELYYCEQALGTISLMNYRFRERDCLEKKLYLKGENIRFSYFSWKNALELDSYFSEYLNVNVKPKPQWRSQYDSAETLALPLYIKISTSNALGLLPNEFMFEVPQELPIAKRDKHGFAG</sequence>
<dbReference type="SUPFAM" id="SSF54523">
    <property type="entry name" value="Pili subunits"/>
    <property type="match status" value="1"/>
</dbReference>
<dbReference type="NCBIfam" id="TIGR02532">
    <property type="entry name" value="IV_pilin_GFxxxE"/>
    <property type="match status" value="1"/>
</dbReference>